<name>A0A6L5TDE5_9FIRM</name>
<dbReference type="Proteomes" id="UP000477010">
    <property type="component" value="Unassembled WGS sequence"/>
</dbReference>
<dbReference type="AlphaFoldDB" id="A0A6L5TDE5"/>
<protein>
    <submittedName>
        <fullName evidence="1">Uncharacterized protein</fullName>
    </submittedName>
</protein>
<evidence type="ECO:0000313" key="1">
    <source>
        <dbReference type="EMBL" id="MSC79685.1"/>
    </source>
</evidence>
<gene>
    <name evidence="1" type="ORF">GKD85_02420</name>
</gene>
<sequence>MIEGEVFAPWRLVASFADGSRLLFDGLTEQQAKAAMESAQREHGCISWWDHVTDLNYEDGRYYRTTPEPPTIHVLKIDE</sequence>
<comment type="caution">
    <text evidence="1">The sequence shown here is derived from an EMBL/GenBank/DDBJ whole genome shotgun (WGS) entry which is preliminary data.</text>
</comment>
<evidence type="ECO:0000313" key="2">
    <source>
        <dbReference type="Proteomes" id="UP000477010"/>
    </source>
</evidence>
<reference evidence="1 2" key="1">
    <citation type="journal article" date="2019" name="Nat. Med.">
        <title>A library of human gut bacterial isolates paired with longitudinal multiomics data enables mechanistic microbiome research.</title>
        <authorList>
            <person name="Poyet M."/>
            <person name="Groussin M."/>
            <person name="Gibbons S.M."/>
            <person name="Avila-Pacheco J."/>
            <person name="Jiang X."/>
            <person name="Kearney S.M."/>
            <person name="Perrotta A.R."/>
            <person name="Berdy B."/>
            <person name="Zhao S."/>
            <person name="Lieberman T.D."/>
            <person name="Swanson P.K."/>
            <person name="Smith M."/>
            <person name="Roesemann S."/>
            <person name="Alexander J.E."/>
            <person name="Rich S.A."/>
            <person name="Livny J."/>
            <person name="Vlamakis H."/>
            <person name="Clish C."/>
            <person name="Bullock K."/>
            <person name="Deik A."/>
            <person name="Scott J."/>
            <person name="Pierce K.A."/>
            <person name="Xavier R.J."/>
            <person name="Alm E.J."/>
        </authorList>
    </citation>
    <scope>NUCLEOTIDE SEQUENCE [LARGE SCALE GENOMIC DNA]</scope>
    <source>
        <strain evidence="1 2">BIOML-B9</strain>
    </source>
</reference>
<organism evidence="1 2">
    <name type="scientific">Faecalibacterium prausnitzii</name>
    <dbReference type="NCBI Taxonomy" id="853"/>
    <lineage>
        <taxon>Bacteria</taxon>
        <taxon>Bacillati</taxon>
        <taxon>Bacillota</taxon>
        <taxon>Clostridia</taxon>
        <taxon>Eubacteriales</taxon>
        <taxon>Oscillospiraceae</taxon>
        <taxon>Faecalibacterium</taxon>
    </lineage>
</organism>
<accession>A0A6L5TDE5</accession>
<proteinExistence type="predicted"/>
<dbReference type="RefSeq" id="WP_154252007.1">
    <property type="nucleotide sequence ID" value="NZ_JBBNNX010000002.1"/>
</dbReference>
<dbReference type="EMBL" id="WKQE01000002">
    <property type="protein sequence ID" value="MSC79685.1"/>
    <property type="molecule type" value="Genomic_DNA"/>
</dbReference>